<dbReference type="GO" id="GO:0061157">
    <property type="term" value="P:mRNA destabilization"/>
    <property type="evidence" value="ECO:0007669"/>
    <property type="project" value="TreeGrafter"/>
</dbReference>
<feature type="domain" description="YTH" evidence="2">
    <location>
        <begin position="1"/>
        <end position="99"/>
    </location>
</feature>
<dbReference type="PANTHER" id="PTHR12357">
    <property type="entry name" value="YTH YT521-B HOMOLOGY DOMAIN-CONTAINING"/>
    <property type="match status" value="1"/>
</dbReference>
<comment type="function">
    <text evidence="1">Specifically recognizes and binds N6-methyladenosine (m6A)-containing RNAs, and regulates mRNA stability. M6A is a modification present at internal sites of mRNAs and some non-coding RNAs and plays a role in mRNA stability and processing.</text>
</comment>
<sequence length="178" mass="20364">MAEKGGKCPVFLFFSVNASGQFCGVAEMSGRVDFSKNMPFWQHDKWNGFFPVKWHIIKDVSNPRLRHIILENNENKPVTNSRDTQEVKFPQGTEMLNIFKSYSAKTSILDDFGFYENRQKALQEKRAKPTTPTLDNSLSKIVESSQFQKLDDSKSHKLVLVEVKEALPSKCCVPSKSW</sequence>
<dbReference type="Proteomes" id="UP000734854">
    <property type="component" value="Unassembled WGS sequence"/>
</dbReference>
<dbReference type="InterPro" id="IPR045168">
    <property type="entry name" value="YTH_prot"/>
</dbReference>
<evidence type="ECO:0000256" key="1">
    <source>
        <dbReference type="RuleBase" id="RU369095"/>
    </source>
</evidence>
<reference evidence="3 4" key="1">
    <citation type="submission" date="2020-08" db="EMBL/GenBank/DDBJ databases">
        <title>Plant Genome Project.</title>
        <authorList>
            <person name="Zhang R.-G."/>
        </authorList>
    </citation>
    <scope>NUCLEOTIDE SEQUENCE [LARGE SCALE GENOMIC DNA]</scope>
    <source>
        <tissue evidence="3">Rhizome</tissue>
    </source>
</reference>
<keyword evidence="1" id="KW-0694">RNA-binding</keyword>
<dbReference type="PROSITE" id="PS50882">
    <property type="entry name" value="YTH"/>
    <property type="match status" value="1"/>
</dbReference>
<keyword evidence="4" id="KW-1185">Reference proteome</keyword>
<dbReference type="GO" id="GO:0005737">
    <property type="term" value="C:cytoplasm"/>
    <property type="evidence" value="ECO:0007669"/>
    <property type="project" value="TreeGrafter"/>
</dbReference>
<dbReference type="GO" id="GO:0003729">
    <property type="term" value="F:mRNA binding"/>
    <property type="evidence" value="ECO:0007669"/>
    <property type="project" value="UniProtKB-UniRule"/>
</dbReference>
<name>A0A8J5GLU8_ZINOF</name>
<protein>
    <recommendedName>
        <fullName evidence="1">YTH domain-containing family protein</fullName>
    </recommendedName>
</protein>
<dbReference type="InterPro" id="IPR007275">
    <property type="entry name" value="YTH_domain"/>
</dbReference>
<dbReference type="EMBL" id="JACMSC010000009">
    <property type="protein sequence ID" value="KAG6509131.1"/>
    <property type="molecule type" value="Genomic_DNA"/>
</dbReference>
<proteinExistence type="inferred from homology"/>
<dbReference type="OrthoDB" id="306690at2759"/>
<organism evidence="3 4">
    <name type="scientific">Zingiber officinale</name>
    <name type="common">Ginger</name>
    <name type="synonym">Amomum zingiber</name>
    <dbReference type="NCBI Taxonomy" id="94328"/>
    <lineage>
        <taxon>Eukaryota</taxon>
        <taxon>Viridiplantae</taxon>
        <taxon>Streptophyta</taxon>
        <taxon>Embryophyta</taxon>
        <taxon>Tracheophyta</taxon>
        <taxon>Spermatophyta</taxon>
        <taxon>Magnoliopsida</taxon>
        <taxon>Liliopsida</taxon>
        <taxon>Zingiberales</taxon>
        <taxon>Zingiberaceae</taxon>
        <taxon>Zingiber</taxon>
    </lineage>
</organism>
<comment type="similarity">
    <text evidence="1">Belongs to the YTHDF family.</text>
</comment>
<evidence type="ECO:0000313" key="4">
    <source>
        <dbReference type="Proteomes" id="UP000734854"/>
    </source>
</evidence>
<comment type="caution">
    <text evidence="3">The sequence shown here is derived from an EMBL/GenBank/DDBJ whole genome shotgun (WGS) entry which is preliminary data.</text>
</comment>
<dbReference type="AlphaFoldDB" id="A0A8J5GLU8"/>
<dbReference type="Pfam" id="PF04146">
    <property type="entry name" value="YTH"/>
    <property type="match status" value="1"/>
</dbReference>
<gene>
    <name evidence="3" type="ORF">ZIOFF_034522</name>
</gene>
<dbReference type="CDD" id="cd21134">
    <property type="entry name" value="YTH"/>
    <property type="match status" value="1"/>
</dbReference>
<accession>A0A8J5GLU8</accession>
<dbReference type="GO" id="GO:1990247">
    <property type="term" value="F:N6-methyladenosine-containing RNA reader activity"/>
    <property type="evidence" value="ECO:0007669"/>
    <property type="project" value="UniProtKB-UniRule"/>
</dbReference>
<evidence type="ECO:0000313" key="3">
    <source>
        <dbReference type="EMBL" id="KAG6509131.1"/>
    </source>
</evidence>
<dbReference type="PANTHER" id="PTHR12357:SF127">
    <property type="entry name" value="YTH DOMAIN-CONTAINING FAMILY PROTEIN"/>
    <property type="match status" value="1"/>
</dbReference>
<evidence type="ECO:0000259" key="2">
    <source>
        <dbReference type="PROSITE" id="PS50882"/>
    </source>
</evidence>